<dbReference type="InterPro" id="IPR000055">
    <property type="entry name" value="Restrct_endonuc_typeI_TRD"/>
</dbReference>
<dbReference type="SUPFAM" id="SSF116734">
    <property type="entry name" value="DNA methylase specificity domain"/>
    <property type="match status" value="2"/>
</dbReference>
<organism evidence="5 6">
    <name type="scientific">Xanthomonas arboricola pv. populi</name>
    <dbReference type="NCBI Taxonomy" id="487823"/>
    <lineage>
        <taxon>Bacteria</taxon>
        <taxon>Pseudomonadati</taxon>
        <taxon>Pseudomonadota</taxon>
        <taxon>Gammaproteobacteria</taxon>
        <taxon>Lysobacterales</taxon>
        <taxon>Lysobacteraceae</taxon>
        <taxon>Xanthomonas</taxon>
    </lineage>
</organism>
<feature type="domain" description="Type I restriction modification DNA specificity" evidence="4">
    <location>
        <begin position="240"/>
        <end position="393"/>
    </location>
</feature>
<comment type="caution">
    <text evidence="5">The sequence shown here is derived from an EMBL/GenBank/DDBJ whole genome shotgun (WGS) entry which is preliminary data.</text>
</comment>
<reference evidence="5 6" key="1">
    <citation type="submission" date="2016-08" db="EMBL/GenBank/DDBJ databases">
        <title>Evolution of the type three secretion system and type three effector repertoires in Xanthomonas.</title>
        <authorList>
            <person name="Merda D."/>
            <person name="Briand M."/>
            <person name="Bosis E."/>
            <person name="Rousseau C."/>
            <person name="Portier P."/>
            <person name="Jacques M.-A."/>
            <person name="Fischer-Le Saux M."/>
        </authorList>
    </citation>
    <scope>NUCLEOTIDE SEQUENCE [LARGE SCALE GENOMIC DNA]</scope>
    <source>
        <strain evidence="5 6">CFBP 3122</strain>
    </source>
</reference>
<dbReference type="CDD" id="cd17259">
    <property type="entry name" value="RMtype1_S_StySKI-TRD2-CR2_like"/>
    <property type="match status" value="1"/>
</dbReference>
<keyword evidence="3" id="KW-0238">DNA-binding</keyword>
<dbReference type="EMBL" id="MIGV01000032">
    <property type="protein sequence ID" value="PPT73993.1"/>
    <property type="molecule type" value="Genomic_DNA"/>
</dbReference>
<dbReference type="InterPro" id="IPR044946">
    <property type="entry name" value="Restrct_endonuc_typeI_TRD_sf"/>
</dbReference>
<gene>
    <name evidence="5" type="ORF">XaplCFBP3122_18305</name>
</gene>
<evidence type="ECO:0000313" key="6">
    <source>
        <dbReference type="Proteomes" id="UP000238270"/>
    </source>
</evidence>
<dbReference type="Gene3D" id="1.10.287.1120">
    <property type="entry name" value="Bipartite methylase S protein"/>
    <property type="match status" value="1"/>
</dbReference>
<feature type="domain" description="Type I restriction modification DNA specificity" evidence="4">
    <location>
        <begin position="3"/>
        <end position="183"/>
    </location>
</feature>
<dbReference type="Gene3D" id="3.90.220.20">
    <property type="entry name" value="DNA methylase specificity domains"/>
    <property type="match status" value="2"/>
</dbReference>
<dbReference type="PANTHER" id="PTHR30408">
    <property type="entry name" value="TYPE-1 RESTRICTION ENZYME ECOKI SPECIFICITY PROTEIN"/>
    <property type="match status" value="1"/>
</dbReference>
<dbReference type="GO" id="GO:0003677">
    <property type="term" value="F:DNA binding"/>
    <property type="evidence" value="ECO:0007669"/>
    <property type="project" value="UniProtKB-KW"/>
</dbReference>
<dbReference type="Pfam" id="PF01420">
    <property type="entry name" value="Methylase_S"/>
    <property type="match status" value="2"/>
</dbReference>
<proteinExistence type="inferred from homology"/>
<protein>
    <recommendedName>
        <fullName evidence="4">Type I restriction modification DNA specificity domain-containing protein</fullName>
    </recommendedName>
</protein>
<evidence type="ECO:0000259" key="4">
    <source>
        <dbReference type="Pfam" id="PF01420"/>
    </source>
</evidence>
<dbReference type="InterPro" id="IPR052021">
    <property type="entry name" value="Type-I_RS_S_subunit"/>
</dbReference>
<dbReference type="RefSeq" id="WP_104599196.1">
    <property type="nucleotide sequence ID" value="NZ_MIGV01000032.1"/>
</dbReference>
<keyword evidence="2" id="KW-0680">Restriction system</keyword>
<comment type="similarity">
    <text evidence="1">Belongs to the type-I restriction system S methylase family.</text>
</comment>
<evidence type="ECO:0000256" key="2">
    <source>
        <dbReference type="ARBA" id="ARBA00022747"/>
    </source>
</evidence>
<evidence type="ECO:0000256" key="3">
    <source>
        <dbReference type="ARBA" id="ARBA00023125"/>
    </source>
</evidence>
<dbReference type="GO" id="GO:0009307">
    <property type="term" value="P:DNA restriction-modification system"/>
    <property type="evidence" value="ECO:0007669"/>
    <property type="project" value="UniProtKB-KW"/>
</dbReference>
<evidence type="ECO:0000313" key="5">
    <source>
        <dbReference type="EMBL" id="PPT73993.1"/>
    </source>
</evidence>
<dbReference type="AlphaFoldDB" id="A0A2S6Z0F0"/>
<accession>A0A2S6Z0F0</accession>
<dbReference type="PANTHER" id="PTHR30408:SF12">
    <property type="entry name" value="TYPE I RESTRICTION ENZYME MJAVIII SPECIFICITY SUBUNIT"/>
    <property type="match status" value="1"/>
</dbReference>
<name>A0A2S6Z0F0_9XANT</name>
<dbReference type="Proteomes" id="UP000238270">
    <property type="component" value="Unassembled WGS sequence"/>
</dbReference>
<sequence length="425" mass="47684">MLPDGWKSQTIEDCADLLTGNAFRSEDYVDAGASAVRLLRGDNIIQGSLRWDDAKYWSTPYADALQRYEMLSGDIVLAMDRPIVNAGLKCSVVQQQDLPSLLVQRVARLRAKKNFDQGYLAQVLQTHQFIGHLRGQKTETAIPHISPNDIREFEFPCPLKSDEQRRIAQILSTWDQAIATTGRLLANSRHQKMLLSQQLLTGKCRLAGFTASGHKRDTPYGSVPVEWDYPRIGNVATEVSDKLGDSEPYPVLSCTKHHGLVDSLKYFKKQVFSVNTSTYKVAPRGCFVYATNHIDEGSIGYQSLYDAGLVSPMYTVFKANDKVVDAYLFALLKTEHYRQIFASAINASVDRRGSLRWKDFQRIHIPLPPVEEQQAIANMLAQTGHEVKLIKSQLDLLREEKSALMSQVLTGKRRVRLPADEAASA</sequence>
<evidence type="ECO:0000256" key="1">
    <source>
        <dbReference type="ARBA" id="ARBA00010923"/>
    </source>
</evidence>